<dbReference type="PANTHER" id="PTHR33713">
    <property type="entry name" value="ANTITOXIN YAFN-RELATED"/>
    <property type="match status" value="1"/>
</dbReference>
<evidence type="ECO:0000313" key="4">
    <source>
        <dbReference type="EMBL" id="MDT7039643.1"/>
    </source>
</evidence>
<dbReference type="Pfam" id="PF02604">
    <property type="entry name" value="PhdYeFM_antitox"/>
    <property type="match status" value="1"/>
</dbReference>
<dbReference type="Gene3D" id="3.40.1620.10">
    <property type="entry name" value="YefM-like domain"/>
    <property type="match status" value="1"/>
</dbReference>
<dbReference type="RefSeq" id="WP_231122112.1">
    <property type="nucleotide sequence ID" value="NZ_CP016491.1"/>
</dbReference>
<name>A0AAW8VZ80_LACPE</name>
<gene>
    <name evidence="3" type="ORF">RI536_12285</name>
    <name evidence="4" type="ORF">RI555_11770</name>
</gene>
<evidence type="ECO:0000256" key="1">
    <source>
        <dbReference type="ARBA" id="ARBA00009981"/>
    </source>
</evidence>
<protein>
    <recommendedName>
        <fullName evidence="2">Antitoxin</fullName>
    </recommendedName>
</protein>
<dbReference type="PANTHER" id="PTHR33713:SF6">
    <property type="entry name" value="ANTITOXIN YEFM"/>
    <property type="match status" value="1"/>
</dbReference>
<dbReference type="EMBL" id="JAVLAQ010000001">
    <property type="protein sequence ID" value="MDT6990857.1"/>
    <property type="molecule type" value="Genomic_DNA"/>
</dbReference>
<evidence type="ECO:0000313" key="5">
    <source>
        <dbReference type="Proteomes" id="UP001267003"/>
    </source>
</evidence>
<accession>A0AAW8VZ80</accession>
<dbReference type="Gene3D" id="6.10.250.330">
    <property type="match status" value="1"/>
</dbReference>
<dbReference type="InterPro" id="IPR006442">
    <property type="entry name" value="Antitoxin_Phd/YefM"/>
</dbReference>
<evidence type="ECO:0000256" key="2">
    <source>
        <dbReference type="RuleBase" id="RU362080"/>
    </source>
</evidence>
<dbReference type="InterPro" id="IPR051405">
    <property type="entry name" value="phD/YefM_antitoxin"/>
</dbReference>
<dbReference type="InterPro" id="IPR036165">
    <property type="entry name" value="YefM-like_sf"/>
</dbReference>
<comment type="caution">
    <text evidence="3">The sequence shown here is derived from an EMBL/GenBank/DDBJ whole genome shotgun (WGS) entry which is preliminary data.</text>
</comment>
<dbReference type="AlphaFoldDB" id="A0AAW8VZ80"/>
<reference evidence="3" key="1">
    <citation type="submission" date="2023-08" db="EMBL/GenBank/DDBJ databases">
        <authorList>
            <person name="Page C.A."/>
            <person name="Perez-Diaz I.M."/>
        </authorList>
    </citation>
    <scope>NUCLEOTIDE SEQUENCE</scope>
    <source>
        <strain evidence="4">1.8.9</strain>
        <strain evidence="3">7.8.46</strain>
    </source>
</reference>
<dbReference type="NCBIfam" id="TIGR01552">
    <property type="entry name" value="phd_fam"/>
    <property type="match status" value="1"/>
</dbReference>
<dbReference type="Proteomes" id="UP001263852">
    <property type="component" value="Unassembled WGS sequence"/>
</dbReference>
<comment type="similarity">
    <text evidence="1 2">Belongs to the phD/YefM antitoxin family.</text>
</comment>
<dbReference type="SUPFAM" id="SSF143120">
    <property type="entry name" value="YefM-like"/>
    <property type="match status" value="1"/>
</dbReference>
<evidence type="ECO:0000313" key="3">
    <source>
        <dbReference type="EMBL" id="MDT6990857.1"/>
    </source>
</evidence>
<organism evidence="3 5">
    <name type="scientific">Lactiplantibacillus pentosus</name>
    <name type="common">Lactobacillus pentosus</name>
    <dbReference type="NCBI Taxonomy" id="1589"/>
    <lineage>
        <taxon>Bacteria</taxon>
        <taxon>Bacillati</taxon>
        <taxon>Bacillota</taxon>
        <taxon>Bacilli</taxon>
        <taxon>Lactobacillales</taxon>
        <taxon>Lactobacillaceae</taxon>
        <taxon>Lactiplantibacillus</taxon>
    </lineage>
</organism>
<dbReference type="Proteomes" id="UP001267003">
    <property type="component" value="Unassembled WGS sequence"/>
</dbReference>
<sequence>MKVRERVNAMRAIPYNQFQRNLSTYMKRVNHDSDPLLVTTKQPENAIVVIGKRDYDAMQETMYLLSSEKTRAEIKRGAAQFNDHSGG</sequence>
<dbReference type="EMBL" id="JAVLAO010000001">
    <property type="protein sequence ID" value="MDT7039643.1"/>
    <property type="molecule type" value="Genomic_DNA"/>
</dbReference>
<comment type="function">
    <text evidence="2">Antitoxin component of a type II toxin-antitoxin (TA) system.</text>
</comment>
<proteinExistence type="inferred from homology"/>